<feature type="transmembrane region" description="Helical" evidence="5">
    <location>
        <begin position="145"/>
        <end position="164"/>
    </location>
</feature>
<keyword evidence="4 5" id="KW-0472">Membrane</keyword>
<dbReference type="GO" id="GO:0016874">
    <property type="term" value="F:ligase activity"/>
    <property type="evidence" value="ECO:0007669"/>
    <property type="project" value="UniProtKB-KW"/>
</dbReference>
<comment type="caution">
    <text evidence="7">The sequence shown here is derived from an EMBL/GenBank/DDBJ whole genome shotgun (WGS) entry which is preliminary data.</text>
</comment>
<feature type="domain" description="O-antigen ligase-related" evidence="6">
    <location>
        <begin position="130"/>
        <end position="274"/>
    </location>
</feature>
<feature type="transmembrane region" description="Helical" evidence="5">
    <location>
        <begin position="171"/>
        <end position="188"/>
    </location>
</feature>
<feature type="transmembrane region" description="Helical" evidence="5">
    <location>
        <begin position="266"/>
        <end position="283"/>
    </location>
</feature>
<gene>
    <name evidence="7" type="ORF">HLV39_02725</name>
</gene>
<dbReference type="GO" id="GO:0016020">
    <property type="term" value="C:membrane"/>
    <property type="evidence" value="ECO:0007669"/>
    <property type="project" value="UniProtKB-SubCell"/>
</dbReference>
<feature type="transmembrane region" description="Helical" evidence="5">
    <location>
        <begin position="304"/>
        <end position="322"/>
    </location>
</feature>
<comment type="subcellular location">
    <subcellularLocation>
        <location evidence="1">Membrane</location>
        <topology evidence="1">Multi-pass membrane protein</topology>
    </subcellularLocation>
</comment>
<feature type="transmembrane region" description="Helical" evidence="5">
    <location>
        <begin position="55"/>
        <end position="76"/>
    </location>
</feature>
<proteinExistence type="predicted"/>
<name>A0A851HN15_9GAMM</name>
<feature type="transmembrane region" description="Helical" evidence="5">
    <location>
        <begin position="328"/>
        <end position="345"/>
    </location>
</feature>
<keyword evidence="2 5" id="KW-0812">Transmembrane</keyword>
<evidence type="ECO:0000313" key="8">
    <source>
        <dbReference type="Proteomes" id="UP000536442"/>
    </source>
</evidence>
<evidence type="ECO:0000256" key="5">
    <source>
        <dbReference type="SAM" id="Phobius"/>
    </source>
</evidence>
<organism evidence="7 8">
    <name type="scientific">Marinobacter adhaerens</name>
    <dbReference type="NCBI Taxonomy" id="1033846"/>
    <lineage>
        <taxon>Bacteria</taxon>
        <taxon>Pseudomonadati</taxon>
        <taxon>Pseudomonadota</taxon>
        <taxon>Gammaproteobacteria</taxon>
        <taxon>Pseudomonadales</taxon>
        <taxon>Marinobacteraceae</taxon>
        <taxon>Marinobacter</taxon>
    </lineage>
</organism>
<dbReference type="PANTHER" id="PTHR37422">
    <property type="entry name" value="TEICHURONIC ACID BIOSYNTHESIS PROTEIN TUAE"/>
    <property type="match status" value="1"/>
</dbReference>
<dbReference type="Proteomes" id="UP000536442">
    <property type="component" value="Unassembled WGS sequence"/>
</dbReference>
<evidence type="ECO:0000313" key="7">
    <source>
        <dbReference type="EMBL" id="NWN90413.1"/>
    </source>
</evidence>
<reference evidence="7 8" key="1">
    <citation type="submission" date="2020-03" db="EMBL/GenBank/DDBJ databases">
        <title>Metagenomic, metatranscriptomic, and metabolomic analyses revealed the key microbes and metabolic features during the fermentation of ganjang, Korean traditional soy sauce.</title>
        <authorList>
            <person name="Chun B.H."/>
            <person name="Jeon C.O."/>
        </authorList>
    </citation>
    <scope>NUCLEOTIDE SEQUENCE [LARGE SCALE GENOMIC DNA]</scope>
    <source>
        <strain evidence="7 8">KG14</strain>
    </source>
</reference>
<feature type="transmembrane region" description="Helical" evidence="5">
    <location>
        <begin position="96"/>
        <end position="114"/>
    </location>
</feature>
<accession>A0A851HN15</accession>
<keyword evidence="8" id="KW-1185">Reference proteome</keyword>
<evidence type="ECO:0000256" key="1">
    <source>
        <dbReference type="ARBA" id="ARBA00004141"/>
    </source>
</evidence>
<dbReference type="AlphaFoldDB" id="A0A851HN15"/>
<dbReference type="EMBL" id="JABEVQ010000002">
    <property type="protein sequence ID" value="NWN90413.1"/>
    <property type="molecule type" value="Genomic_DNA"/>
</dbReference>
<dbReference type="Pfam" id="PF04932">
    <property type="entry name" value="Wzy_C"/>
    <property type="match status" value="1"/>
</dbReference>
<dbReference type="InterPro" id="IPR007016">
    <property type="entry name" value="O-antigen_ligase-rel_domated"/>
</dbReference>
<evidence type="ECO:0000256" key="2">
    <source>
        <dbReference type="ARBA" id="ARBA00022692"/>
    </source>
</evidence>
<dbReference type="PANTHER" id="PTHR37422:SF21">
    <property type="entry name" value="EXOQ-LIKE PROTEIN"/>
    <property type="match status" value="1"/>
</dbReference>
<evidence type="ECO:0000259" key="6">
    <source>
        <dbReference type="Pfam" id="PF04932"/>
    </source>
</evidence>
<keyword evidence="7" id="KW-0436">Ligase</keyword>
<dbReference type="InterPro" id="IPR051533">
    <property type="entry name" value="WaaL-like"/>
</dbReference>
<protein>
    <submittedName>
        <fullName evidence="7">O-antigen ligase family protein</fullName>
    </submittedName>
</protein>
<evidence type="ECO:0000256" key="4">
    <source>
        <dbReference type="ARBA" id="ARBA00023136"/>
    </source>
</evidence>
<evidence type="ECO:0000256" key="3">
    <source>
        <dbReference type="ARBA" id="ARBA00022989"/>
    </source>
</evidence>
<sequence length="368" mass="41347">MTTTVTKWVFLILGMYYVMYLFALNPAVHDRFTIDFTKTIIIIALAYKLIHSEKALHAVMWGYIAGATYIGYLATVTGRNMGDRVEGIGMADGMDANDTAIAIVPAAVMLMYFAWMGNKKIKTLCVVCGALIANGLVLMNSRGAFLGVATGVGIYLLFMLFSRFQKKGQRAMAIFIVVGGLAGALSLTDDLFWDRMNTLQDIEQKSSGAGRMTFWWATFDMMKDHPAGLGIAGYQEISANYIPPEIRGKVVKRAVHSSWFQLLSELGWPGPILFGLLLITLLKNTSLAKKRLIEEGRTDEYFKILALEVGLISYMVSATFIDRFRSEILWWMILFLAAAANVYYLQFKEVRQKYRQHRNTRSAKEVSH</sequence>
<feature type="transmembrane region" description="Helical" evidence="5">
    <location>
        <begin position="6"/>
        <end position="24"/>
    </location>
</feature>
<keyword evidence="3 5" id="KW-1133">Transmembrane helix</keyword>